<proteinExistence type="predicted"/>
<gene>
    <name evidence="2" type="ORF">FHS27_006496</name>
</gene>
<organism evidence="2 3">
    <name type="scientific">Aporhodopirellula rubra</name>
    <dbReference type="NCBI Taxonomy" id="980271"/>
    <lineage>
        <taxon>Bacteria</taxon>
        <taxon>Pseudomonadati</taxon>
        <taxon>Planctomycetota</taxon>
        <taxon>Planctomycetia</taxon>
        <taxon>Pirellulales</taxon>
        <taxon>Pirellulaceae</taxon>
        <taxon>Aporhodopirellula</taxon>
    </lineage>
</organism>
<evidence type="ECO:0000313" key="2">
    <source>
        <dbReference type="EMBL" id="MBB3210648.1"/>
    </source>
</evidence>
<evidence type="ECO:0000313" key="3">
    <source>
        <dbReference type="Proteomes" id="UP000536179"/>
    </source>
</evidence>
<feature type="region of interest" description="Disordered" evidence="1">
    <location>
        <begin position="74"/>
        <end position="110"/>
    </location>
</feature>
<reference evidence="2 3" key="1">
    <citation type="submission" date="2020-08" db="EMBL/GenBank/DDBJ databases">
        <title>Genomic Encyclopedia of Type Strains, Phase III (KMG-III): the genomes of soil and plant-associated and newly described type strains.</title>
        <authorList>
            <person name="Whitman W."/>
        </authorList>
    </citation>
    <scope>NUCLEOTIDE SEQUENCE [LARGE SCALE GENOMIC DNA]</scope>
    <source>
        <strain evidence="2 3">CECT 8075</strain>
    </source>
</reference>
<dbReference type="Proteomes" id="UP000536179">
    <property type="component" value="Unassembled WGS sequence"/>
</dbReference>
<dbReference type="EMBL" id="JACHXU010000046">
    <property type="protein sequence ID" value="MBB3210648.1"/>
    <property type="molecule type" value="Genomic_DNA"/>
</dbReference>
<sequence length="122" mass="13766">MNSRGDFVSGQPRGFGEQIIRIHGVALPHALFELLLRHLFETHQIRTNQIGHPRSRTRISPHSSIKRAIEANASQRAIKKIRSKKSKKDEQTHTTGLHLPPKEAKIHPFPDTPAFIATGCRL</sequence>
<evidence type="ECO:0000256" key="1">
    <source>
        <dbReference type="SAM" id="MobiDB-lite"/>
    </source>
</evidence>
<comment type="caution">
    <text evidence="2">The sequence shown here is derived from an EMBL/GenBank/DDBJ whole genome shotgun (WGS) entry which is preliminary data.</text>
</comment>
<dbReference type="AlphaFoldDB" id="A0A7W5E5S6"/>
<name>A0A7W5E5S6_9BACT</name>
<feature type="compositionally biased region" description="Basic residues" evidence="1">
    <location>
        <begin position="77"/>
        <end position="86"/>
    </location>
</feature>
<protein>
    <submittedName>
        <fullName evidence="2">Uncharacterized protein</fullName>
    </submittedName>
</protein>
<accession>A0A7W5E5S6</accession>
<keyword evidence="3" id="KW-1185">Reference proteome</keyword>